<name>A0A2I2L3B3_9VIRU</name>
<accession>A0A2I2L3B3</accession>
<evidence type="ECO:0000313" key="2">
    <source>
        <dbReference type="Proteomes" id="UP000236316"/>
    </source>
</evidence>
<gene>
    <name evidence="1" type="ORF">ORPV_112</name>
</gene>
<reference evidence="1" key="1">
    <citation type="submission" date="2017-08" db="EMBL/GenBank/DDBJ databases">
        <authorList>
            <consortium name="Urmite Genomes"/>
        </authorList>
    </citation>
    <scope>NUCLEOTIDE SEQUENCE [LARGE SCALE GENOMIC DNA]</scope>
    <source>
        <strain evidence="1">IHUMI-LCC2</strain>
    </source>
</reference>
<dbReference type="GeneID" id="35381776"/>
<organism evidence="1">
    <name type="scientific">Orpheovirus IHUMI-LCC2</name>
    <dbReference type="NCBI Taxonomy" id="2023057"/>
    <lineage>
        <taxon>Viruses</taxon>
        <taxon>Varidnaviria</taxon>
        <taxon>Bamfordvirae</taxon>
        <taxon>Nucleocytoviricota</taxon>
        <taxon>Megaviricetes</taxon>
        <taxon>Pimascovirales</taxon>
        <taxon>Ocovirineae</taxon>
        <taxon>Orpheoviridae</taxon>
        <taxon>Alphaorpheovirus</taxon>
        <taxon>Alphaorpheovirus massiliense</taxon>
    </lineage>
</organism>
<dbReference type="EMBL" id="LT906555">
    <property type="protein sequence ID" value="SNW62016.1"/>
    <property type="molecule type" value="Genomic_DNA"/>
</dbReference>
<dbReference type="Pfam" id="PF13450">
    <property type="entry name" value="NAD_binding_8"/>
    <property type="match status" value="1"/>
</dbReference>
<keyword evidence="2" id="KW-1185">Reference proteome</keyword>
<dbReference type="PANTHER" id="PTHR10742:SF410">
    <property type="entry name" value="LYSINE-SPECIFIC HISTONE DEMETHYLASE 2"/>
    <property type="match status" value="1"/>
</dbReference>
<sequence>MNNILLIGGGITSLYLAYKLSENRKYKITIIEKEDRLGGRIYSKYSNVAGQTLEFGAMRFSKSKHILIYDLCKDLSLSIKNFDYKHGEEIQYIKYVLQSLDNIPRENKEGKLFRDVVKTFMTEEQINYMCKISGYYSYLSDPQIGYDSVYEDLTSLICTDWFTITEGVQSLITTLYHIISERGVIVLRNVDYEIVKNKIRRNYDLIFDCRPYNTKYNMPMKKYEAAKVFLKTDSKIENVRKTFENGSIYYMKDGIVMYYILDGNVLRKLKYLNMEDKWLNINGNKDNNIKEIIDSIEDDIRCSVKFMVYKYWKNYITMWDKNPNIPYIKLSDKFYLVNNDYSKGQGWIEGSLDAINCLLSNENLNLSLNSKL</sequence>
<proteinExistence type="predicted"/>
<dbReference type="SUPFAM" id="SSF51905">
    <property type="entry name" value="FAD/NAD(P)-binding domain"/>
    <property type="match status" value="1"/>
</dbReference>
<dbReference type="Gene3D" id="3.50.50.60">
    <property type="entry name" value="FAD/NAD(P)-binding domain"/>
    <property type="match status" value="1"/>
</dbReference>
<dbReference type="InterPro" id="IPR036188">
    <property type="entry name" value="FAD/NAD-bd_sf"/>
</dbReference>
<protein>
    <submittedName>
        <fullName evidence="1">NAD(P)-binding Rossmann-like domain-containing protein</fullName>
    </submittedName>
</protein>
<dbReference type="PANTHER" id="PTHR10742">
    <property type="entry name" value="FLAVIN MONOAMINE OXIDASE"/>
    <property type="match status" value="1"/>
</dbReference>
<dbReference type="InterPro" id="IPR050281">
    <property type="entry name" value="Flavin_monoamine_oxidase"/>
</dbReference>
<dbReference type="GO" id="GO:0016491">
    <property type="term" value="F:oxidoreductase activity"/>
    <property type="evidence" value="ECO:0007669"/>
    <property type="project" value="TreeGrafter"/>
</dbReference>
<dbReference type="Proteomes" id="UP000236316">
    <property type="component" value="Segment"/>
</dbReference>
<evidence type="ECO:0000313" key="1">
    <source>
        <dbReference type="EMBL" id="SNW62016.1"/>
    </source>
</evidence>
<dbReference type="KEGG" id="vg:35381776"/>
<dbReference type="RefSeq" id="YP_009448318.1">
    <property type="nucleotide sequence ID" value="NC_036594.1"/>
</dbReference>